<gene>
    <name evidence="2" type="ORF">FHU37_001144</name>
</gene>
<dbReference type="AlphaFoldDB" id="A0A853A063"/>
<evidence type="ECO:0000313" key="2">
    <source>
        <dbReference type="EMBL" id="NYI04201.1"/>
    </source>
</evidence>
<accession>A0A853A063</accession>
<dbReference type="EMBL" id="JACBZD010000001">
    <property type="protein sequence ID" value="NYI04201.1"/>
    <property type="molecule type" value="Genomic_DNA"/>
</dbReference>
<evidence type="ECO:0000313" key="3">
    <source>
        <dbReference type="Proteomes" id="UP000567795"/>
    </source>
</evidence>
<feature type="region of interest" description="Disordered" evidence="1">
    <location>
        <begin position="1"/>
        <end position="35"/>
    </location>
</feature>
<proteinExistence type="predicted"/>
<reference evidence="2 3" key="1">
    <citation type="submission" date="2020-07" db="EMBL/GenBank/DDBJ databases">
        <title>Sequencing the genomes of 1000 actinobacteria strains.</title>
        <authorList>
            <person name="Klenk H.-P."/>
        </authorList>
    </citation>
    <scope>NUCLEOTIDE SEQUENCE [LARGE SCALE GENOMIC DNA]</scope>
    <source>
        <strain evidence="2 3">DSM 42178</strain>
    </source>
</reference>
<feature type="compositionally biased region" description="Low complexity" evidence="1">
    <location>
        <begin position="9"/>
        <end position="22"/>
    </location>
</feature>
<dbReference type="Proteomes" id="UP000567795">
    <property type="component" value="Unassembled WGS sequence"/>
</dbReference>
<comment type="caution">
    <text evidence="2">The sequence shown here is derived from an EMBL/GenBank/DDBJ whole genome shotgun (WGS) entry which is preliminary data.</text>
</comment>
<evidence type="ECO:0000256" key="1">
    <source>
        <dbReference type="SAM" id="MobiDB-lite"/>
    </source>
</evidence>
<keyword evidence="3" id="KW-1185">Reference proteome</keyword>
<organism evidence="2 3">
    <name type="scientific">Allostreptomyces psammosilenae</name>
    <dbReference type="NCBI Taxonomy" id="1892865"/>
    <lineage>
        <taxon>Bacteria</taxon>
        <taxon>Bacillati</taxon>
        <taxon>Actinomycetota</taxon>
        <taxon>Actinomycetes</taxon>
        <taxon>Kitasatosporales</taxon>
        <taxon>Streptomycetaceae</taxon>
        <taxon>Allostreptomyces</taxon>
    </lineage>
</organism>
<sequence>MRVIGGTVLPADPADPRALAPAYDSGDGLHPDDAGTAAMADAVDLGDLRPLPGFRPAGAAADAS</sequence>
<protein>
    <submittedName>
        <fullName evidence="2">Lysophospholipase L1-like esterase</fullName>
    </submittedName>
</protein>
<dbReference type="SUPFAM" id="SSF52266">
    <property type="entry name" value="SGNH hydrolase"/>
    <property type="match status" value="1"/>
</dbReference>
<name>A0A853A063_9ACTN</name>
<dbReference type="RefSeq" id="WP_179813136.1">
    <property type="nucleotide sequence ID" value="NZ_JACBZD010000001.1"/>
</dbReference>